<dbReference type="InterPro" id="IPR021314">
    <property type="entry name" value="DUF2911"/>
</dbReference>
<dbReference type="Proteomes" id="UP000580839">
    <property type="component" value="Unassembled WGS sequence"/>
</dbReference>
<keyword evidence="1" id="KW-0732">Signal</keyword>
<proteinExistence type="predicted"/>
<evidence type="ECO:0000313" key="2">
    <source>
        <dbReference type="EMBL" id="NOT34926.1"/>
    </source>
</evidence>
<dbReference type="Pfam" id="PF11138">
    <property type="entry name" value="DUF2911"/>
    <property type="match status" value="1"/>
</dbReference>
<feature type="signal peptide" evidence="1">
    <location>
        <begin position="1"/>
        <end position="27"/>
    </location>
</feature>
<comment type="caution">
    <text evidence="2">The sequence shown here is derived from an EMBL/GenBank/DDBJ whole genome shotgun (WGS) entry which is preliminary data.</text>
</comment>
<sequence>MINVGRRIPGVATLALAVALLAPFAHAELTPPRPSPNASVTQGVGLTNLSMTYSRPGVKARKIWGELVPMDKPWRTGANEATTFTTSTDIQVAGKTLPAGTYSFFTIPSKDSWTVIFSKQKELWGAYEYDDKQDQLRVTAKPVTGQPNQEWMWLGFDNLTPTSCDLVLRWETLSLALPITVEVNERFLSLARTEIAAAKTDDWRTPFVAARYSFDNNLALVEGKQWLDKSVAIQATHANLALHARWLAKDGNTKDAIATAKKAVELGKAAKPPADVAPTEKLIAEWSATK</sequence>
<name>A0A849SK03_UNCEI</name>
<feature type="chain" id="PRO_5033038371" evidence="1">
    <location>
        <begin position="28"/>
        <end position="290"/>
    </location>
</feature>
<evidence type="ECO:0000256" key="1">
    <source>
        <dbReference type="SAM" id="SignalP"/>
    </source>
</evidence>
<protein>
    <submittedName>
        <fullName evidence="2">DUF2911 domain-containing protein</fullName>
    </submittedName>
</protein>
<gene>
    <name evidence="2" type="ORF">HOP12_12250</name>
</gene>
<evidence type="ECO:0000313" key="3">
    <source>
        <dbReference type="Proteomes" id="UP000580839"/>
    </source>
</evidence>
<organism evidence="2 3">
    <name type="scientific">Eiseniibacteriota bacterium</name>
    <dbReference type="NCBI Taxonomy" id="2212470"/>
    <lineage>
        <taxon>Bacteria</taxon>
        <taxon>Candidatus Eiseniibacteriota</taxon>
    </lineage>
</organism>
<reference evidence="2 3" key="1">
    <citation type="submission" date="2020-04" db="EMBL/GenBank/DDBJ databases">
        <title>Metagenomic profiling of ammonia- and methane-oxidizing microorganisms in a Dutch drinking water treatment plant.</title>
        <authorList>
            <person name="Poghosyan L."/>
            <person name="Leucker S."/>
        </authorList>
    </citation>
    <scope>NUCLEOTIDE SEQUENCE [LARGE SCALE GENOMIC DNA]</scope>
    <source>
        <strain evidence="2">S-RSF-IL-03</strain>
    </source>
</reference>
<dbReference type="AlphaFoldDB" id="A0A849SK03"/>
<accession>A0A849SK03</accession>
<dbReference type="EMBL" id="JABFRW010000156">
    <property type="protein sequence ID" value="NOT34926.1"/>
    <property type="molecule type" value="Genomic_DNA"/>
</dbReference>